<evidence type="ECO:0000256" key="5">
    <source>
        <dbReference type="ARBA" id="ARBA00023180"/>
    </source>
</evidence>
<reference evidence="8" key="1">
    <citation type="journal article" date="2018" name="PLoS ONE">
        <title>Chinook salmon (Oncorhynchus tshawytscha) genome and transcriptome.</title>
        <authorList>
            <person name="Christensen K.A."/>
            <person name="Leong J.S."/>
            <person name="Sakhrani D."/>
            <person name="Biagi C.A."/>
            <person name="Minkley D.R."/>
            <person name="Withler R.E."/>
            <person name="Rondeau E.B."/>
            <person name="Koop B.F."/>
            <person name="Devlin R.H."/>
        </authorList>
    </citation>
    <scope>NUCLEOTIDE SEQUENCE [LARGE SCALE GENOMIC DNA]</scope>
</reference>
<dbReference type="InterPro" id="IPR039951">
    <property type="entry name" value="TMEM114/TMEM235"/>
</dbReference>
<feature type="transmembrane region" description="Helical" evidence="6">
    <location>
        <begin position="281"/>
        <end position="306"/>
    </location>
</feature>
<dbReference type="GO" id="GO:0016324">
    <property type="term" value="C:apical plasma membrane"/>
    <property type="evidence" value="ECO:0007669"/>
    <property type="project" value="UniProtKB-ARBA"/>
</dbReference>
<dbReference type="Gene3D" id="1.20.140.150">
    <property type="match status" value="1"/>
</dbReference>
<organism evidence="7 8">
    <name type="scientific">Oncorhynchus tshawytscha</name>
    <name type="common">Chinook salmon</name>
    <name type="synonym">Salmo tshawytscha</name>
    <dbReference type="NCBI Taxonomy" id="74940"/>
    <lineage>
        <taxon>Eukaryota</taxon>
        <taxon>Metazoa</taxon>
        <taxon>Chordata</taxon>
        <taxon>Craniata</taxon>
        <taxon>Vertebrata</taxon>
        <taxon>Euteleostomi</taxon>
        <taxon>Actinopterygii</taxon>
        <taxon>Neopterygii</taxon>
        <taxon>Teleostei</taxon>
        <taxon>Protacanthopterygii</taxon>
        <taxon>Salmoniformes</taxon>
        <taxon>Salmonidae</taxon>
        <taxon>Salmoninae</taxon>
        <taxon>Oncorhynchus</taxon>
    </lineage>
</organism>
<evidence type="ECO:0000256" key="1">
    <source>
        <dbReference type="ARBA" id="ARBA00004141"/>
    </source>
</evidence>
<dbReference type="InterPro" id="IPR004031">
    <property type="entry name" value="PMP22/EMP/MP20/Claudin"/>
</dbReference>
<name>A0AAZ3NVD7_ONCTS</name>
<keyword evidence="3 6" id="KW-1133">Transmembrane helix</keyword>
<dbReference type="Proteomes" id="UP000694402">
    <property type="component" value="Unassembled WGS sequence"/>
</dbReference>
<accession>A0AAZ3NVD7</accession>
<evidence type="ECO:0000313" key="7">
    <source>
        <dbReference type="Ensembl" id="ENSOTSP00005108206.1"/>
    </source>
</evidence>
<protein>
    <submittedName>
        <fullName evidence="7">Transmembrane protein 114</fullName>
    </submittedName>
</protein>
<sequence>MLIFISLALSSDFHPFSVSLPFPHSLSLPLSLLVLFLSPSVFLFLSLSLPSSLSNSLLVLLLYPSLCVSLHFSFSLPHALYTSFFLALICLTRSITLSVSLSPLSSPLLGMVRMTLGALALFVAVCGVSSFVLLGVAIGTDYWYLIDVAQRENISNLSLNSHSGLWRTCNSQNLCQPFVNPFEGGQNLTDSYRQLLNMHGTFMVLLPLSMIIMVVGGLMGFIGLLARAYLLLLMTGVLLLLGALSSLTGVSVYMAYSAAVFQEALCLAEQMGVNMEGVQILFGWSLVLSWISSGTQLFTSAGFLLACRTITTQRQELKL</sequence>
<dbReference type="PANTHER" id="PTHR20516">
    <property type="entry name" value="TRANSMEMBRANE PROTEIN 114/235 FAMILY MEMBER"/>
    <property type="match status" value="1"/>
</dbReference>
<comment type="subcellular location">
    <subcellularLocation>
        <location evidence="1">Membrane</location>
        <topology evidence="1">Multi-pass membrane protein</topology>
    </subcellularLocation>
</comment>
<keyword evidence="8" id="KW-1185">Reference proteome</keyword>
<evidence type="ECO:0000256" key="4">
    <source>
        <dbReference type="ARBA" id="ARBA00023136"/>
    </source>
</evidence>
<keyword evidence="2 6" id="KW-0812">Transmembrane</keyword>
<keyword evidence="4 6" id="KW-0472">Membrane</keyword>
<dbReference type="FunFam" id="1.20.140.150:FF:000021">
    <property type="entry name" value="Transmembrane protein 114"/>
    <property type="match status" value="1"/>
</dbReference>
<evidence type="ECO:0000256" key="6">
    <source>
        <dbReference type="SAM" id="Phobius"/>
    </source>
</evidence>
<dbReference type="GeneTree" id="ENSGT00390000011615"/>
<dbReference type="Pfam" id="PF13903">
    <property type="entry name" value="Claudin_2"/>
    <property type="match status" value="1"/>
</dbReference>
<feature type="transmembrane region" description="Helical" evidence="6">
    <location>
        <begin position="25"/>
        <end position="45"/>
    </location>
</feature>
<dbReference type="AlphaFoldDB" id="A0AAZ3NVD7"/>
<evidence type="ECO:0000256" key="2">
    <source>
        <dbReference type="ARBA" id="ARBA00022692"/>
    </source>
</evidence>
<feature type="transmembrane region" description="Helical" evidence="6">
    <location>
        <begin position="202"/>
        <end position="225"/>
    </location>
</feature>
<gene>
    <name evidence="7" type="primary">TMEM114</name>
</gene>
<evidence type="ECO:0000313" key="8">
    <source>
        <dbReference type="Proteomes" id="UP000694402"/>
    </source>
</evidence>
<reference evidence="7" key="3">
    <citation type="submission" date="2025-09" db="UniProtKB">
        <authorList>
            <consortium name="Ensembl"/>
        </authorList>
    </citation>
    <scope>IDENTIFICATION</scope>
</reference>
<dbReference type="Ensembl" id="ENSOTST00005138929.1">
    <property type="protein sequence ID" value="ENSOTSP00005108206.1"/>
    <property type="gene ID" value="ENSOTSG00005066814.1"/>
</dbReference>
<feature type="transmembrane region" description="Helical" evidence="6">
    <location>
        <begin position="57"/>
        <end position="74"/>
    </location>
</feature>
<feature type="transmembrane region" description="Helical" evidence="6">
    <location>
        <begin position="80"/>
        <end position="104"/>
    </location>
</feature>
<proteinExistence type="predicted"/>
<feature type="transmembrane region" description="Helical" evidence="6">
    <location>
        <begin position="116"/>
        <end position="138"/>
    </location>
</feature>
<keyword evidence="5" id="KW-0325">Glycoprotein</keyword>
<reference evidence="7" key="2">
    <citation type="submission" date="2025-08" db="UniProtKB">
        <authorList>
            <consortium name="Ensembl"/>
        </authorList>
    </citation>
    <scope>IDENTIFICATION</scope>
</reference>
<dbReference type="PANTHER" id="PTHR20516:SF2">
    <property type="entry name" value="TRANSMEMBRANE PROTEIN 114"/>
    <property type="match status" value="1"/>
</dbReference>
<evidence type="ECO:0000256" key="3">
    <source>
        <dbReference type="ARBA" id="ARBA00022989"/>
    </source>
</evidence>
<feature type="transmembrane region" description="Helical" evidence="6">
    <location>
        <begin position="237"/>
        <end position="261"/>
    </location>
</feature>